<comment type="caution">
    <text evidence="1">The sequence shown here is derived from an EMBL/GenBank/DDBJ whole genome shotgun (WGS) entry which is preliminary data.</text>
</comment>
<dbReference type="EMBL" id="LCHM01000020">
    <property type="protein sequence ID" value="KKT37664.1"/>
    <property type="molecule type" value="Genomic_DNA"/>
</dbReference>
<organism evidence="1 2">
    <name type="scientific">Candidatus Gottesmanbacteria bacterium GW2011_GWB1_44_11c</name>
    <dbReference type="NCBI Taxonomy" id="1618447"/>
    <lineage>
        <taxon>Bacteria</taxon>
        <taxon>Candidatus Gottesmaniibacteriota</taxon>
    </lineage>
</organism>
<evidence type="ECO:0000313" key="2">
    <source>
        <dbReference type="Proteomes" id="UP000034617"/>
    </source>
</evidence>
<proteinExistence type="predicted"/>
<sequence>MKTFVSGTYKTVHSGEEIEYKAFFPEHINRPFVVQDQSTIMLLEEATRLLGELNAYSRLVPDI</sequence>
<evidence type="ECO:0000313" key="1">
    <source>
        <dbReference type="EMBL" id="KKT37664.1"/>
    </source>
</evidence>
<gene>
    <name evidence="1" type="ORF">UW22_C0020G0001</name>
</gene>
<name>A0A0G1JQF2_9BACT</name>
<dbReference type="Proteomes" id="UP000034617">
    <property type="component" value="Unassembled WGS sequence"/>
</dbReference>
<accession>A0A0G1JQF2</accession>
<feature type="non-terminal residue" evidence="1">
    <location>
        <position position="63"/>
    </location>
</feature>
<reference evidence="1 2" key="1">
    <citation type="journal article" date="2015" name="Nature">
        <title>rRNA introns, odd ribosomes, and small enigmatic genomes across a large radiation of phyla.</title>
        <authorList>
            <person name="Brown C.T."/>
            <person name="Hug L.A."/>
            <person name="Thomas B.C."/>
            <person name="Sharon I."/>
            <person name="Castelle C.J."/>
            <person name="Singh A."/>
            <person name="Wilkins M.J."/>
            <person name="Williams K.H."/>
            <person name="Banfield J.F."/>
        </authorList>
    </citation>
    <scope>NUCLEOTIDE SEQUENCE [LARGE SCALE GENOMIC DNA]</scope>
</reference>
<dbReference type="AlphaFoldDB" id="A0A0G1JQF2"/>
<protein>
    <submittedName>
        <fullName evidence="1">Uncharacterized protein</fullName>
    </submittedName>
</protein>